<feature type="compositionally biased region" description="Basic residues" evidence="1">
    <location>
        <begin position="59"/>
        <end position="68"/>
    </location>
</feature>
<gene>
    <name evidence="2" type="ORF">OCBIM_22013743mg</name>
</gene>
<proteinExistence type="predicted"/>
<sequence>MTGIARTTNSLQAYHSALKNTVNISHPNIWKLIDVIKCEERFASTKLQKFMQGEEPSQKKKKEREREI</sequence>
<evidence type="ECO:0000313" key="2">
    <source>
        <dbReference type="EMBL" id="KOF66019.1"/>
    </source>
</evidence>
<accession>A0A0L8FMV4</accession>
<feature type="region of interest" description="Disordered" evidence="1">
    <location>
        <begin position="49"/>
        <end position="68"/>
    </location>
</feature>
<organism evidence="2">
    <name type="scientific">Octopus bimaculoides</name>
    <name type="common">California two-spotted octopus</name>
    <dbReference type="NCBI Taxonomy" id="37653"/>
    <lineage>
        <taxon>Eukaryota</taxon>
        <taxon>Metazoa</taxon>
        <taxon>Spiralia</taxon>
        <taxon>Lophotrochozoa</taxon>
        <taxon>Mollusca</taxon>
        <taxon>Cephalopoda</taxon>
        <taxon>Coleoidea</taxon>
        <taxon>Octopodiformes</taxon>
        <taxon>Octopoda</taxon>
        <taxon>Incirrata</taxon>
        <taxon>Octopodidae</taxon>
        <taxon>Octopus</taxon>
    </lineage>
</organism>
<dbReference type="AlphaFoldDB" id="A0A0L8FMV4"/>
<name>A0A0L8FMV4_OCTBM</name>
<dbReference type="EMBL" id="KQ428640">
    <property type="protein sequence ID" value="KOF66019.1"/>
    <property type="molecule type" value="Genomic_DNA"/>
</dbReference>
<reference evidence="2" key="1">
    <citation type="submission" date="2015-07" db="EMBL/GenBank/DDBJ databases">
        <title>MeaNS - Measles Nucleotide Surveillance Program.</title>
        <authorList>
            <person name="Tran T."/>
            <person name="Druce J."/>
        </authorList>
    </citation>
    <scope>NUCLEOTIDE SEQUENCE</scope>
    <source>
        <strain evidence="2">UCB-OBI-ISO-001</strain>
        <tissue evidence="2">Gonad</tissue>
    </source>
</reference>
<evidence type="ECO:0000256" key="1">
    <source>
        <dbReference type="SAM" id="MobiDB-lite"/>
    </source>
</evidence>
<protein>
    <submittedName>
        <fullName evidence="2">Uncharacterized protein</fullName>
    </submittedName>
</protein>